<comment type="caution">
    <text evidence="1">The sequence shown here is derived from an EMBL/GenBank/DDBJ whole genome shotgun (WGS) entry which is preliminary data.</text>
</comment>
<protein>
    <submittedName>
        <fullName evidence="1">Uncharacterized protein</fullName>
    </submittedName>
</protein>
<reference evidence="1 2" key="1">
    <citation type="submission" date="2020-08" db="EMBL/GenBank/DDBJ databases">
        <title>Genomic Encyclopedia of Archaeal and Bacterial Type Strains, Phase II (KMG-II): from individual species to whole genera.</title>
        <authorList>
            <person name="Goeker M."/>
        </authorList>
    </citation>
    <scope>NUCLEOTIDE SEQUENCE [LARGE SCALE GENOMIC DNA]</scope>
    <source>
        <strain evidence="1 2">DSM 43850</strain>
    </source>
</reference>
<dbReference type="RefSeq" id="WP_182839740.1">
    <property type="nucleotide sequence ID" value="NZ_JACJID010000006.1"/>
</dbReference>
<name>A0ABR6BTF9_9PSEU</name>
<evidence type="ECO:0000313" key="2">
    <source>
        <dbReference type="Proteomes" id="UP000517916"/>
    </source>
</evidence>
<evidence type="ECO:0000313" key="1">
    <source>
        <dbReference type="EMBL" id="MBA8930196.1"/>
    </source>
</evidence>
<organism evidence="1 2">
    <name type="scientific">Kutzneria viridogrisea</name>
    <dbReference type="NCBI Taxonomy" id="47990"/>
    <lineage>
        <taxon>Bacteria</taxon>
        <taxon>Bacillati</taxon>
        <taxon>Actinomycetota</taxon>
        <taxon>Actinomycetes</taxon>
        <taxon>Pseudonocardiales</taxon>
        <taxon>Pseudonocardiaceae</taxon>
        <taxon>Kutzneria</taxon>
    </lineage>
</organism>
<accession>A0ABR6BTF9</accession>
<sequence>MFGHEVAAHHTDGTPCTVLLGLADDQHRTILTLPAAETVTVSVDVSGIAELVTAILSGHITYVPVRHAVHGDRLLGVHAHTPECAVPQDADCGPRQLYLELPGGQVHEVVLDPLAATWFVRYLDEVWRLIDAVGYGPACRHFRVLPPLGD</sequence>
<dbReference type="EMBL" id="JACJID010000006">
    <property type="protein sequence ID" value="MBA8930196.1"/>
    <property type="molecule type" value="Genomic_DNA"/>
</dbReference>
<dbReference type="Proteomes" id="UP000517916">
    <property type="component" value="Unassembled WGS sequence"/>
</dbReference>
<keyword evidence="2" id="KW-1185">Reference proteome</keyword>
<proteinExistence type="predicted"/>
<gene>
    <name evidence="1" type="ORF">BC739_007429</name>
</gene>